<dbReference type="GO" id="GO:0006397">
    <property type="term" value="P:mRNA processing"/>
    <property type="evidence" value="ECO:0007669"/>
    <property type="project" value="UniProtKB-KW"/>
</dbReference>
<evidence type="ECO:0000313" key="3">
    <source>
        <dbReference type="EMBL" id="OAV87539.1"/>
    </source>
</evidence>
<gene>
    <name evidence="3" type="ORF">PTTG_29397</name>
</gene>
<evidence type="ECO:0000313" key="4">
    <source>
        <dbReference type="EnsemblFungi" id="PTTG_29397-t43_1-p1"/>
    </source>
</evidence>
<keyword evidence="5" id="KW-1185">Reference proteome</keyword>
<dbReference type="GO" id="GO:0008270">
    <property type="term" value="F:zinc ion binding"/>
    <property type="evidence" value="ECO:0007669"/>
    <property type="project" value="InterPro"/>
</dbReference>
<dbReference type="InterPro" id="IPR036875">
    <property type="entry name" value="Znf_CCHC_sf"/>
</dbReference>
<protein>
    <recommendedName>
        <fullName evidence="6">CCHC-type domain-containing protein</fullName>
    </recommendedName>
</protein>
<keyword evidence="1" id="KW-0507">mRNA processing</keyword>
<dbReference type="EnsemblFungi" id="PTTG_29397-t43_1">
    <property type="protein sequence ID" value="PTTG_29397-t43_1-p1"/>
    <property type="gene ID" value="PTTG_29397"/>
</dbReference>
<dbReference type="GO" id="GO:0003676">
    <property type="term" value="F:nucleic acid binding"/>
    <property type="evidence" value="ECO:0007669"/>
    <property type="project" value="InterPro"/>
</dbReference>
<dbReference type="InterPro" id="IPR021109">
    <property type="entry name" value="Peptidase_aspartic_dom_sf"/>
</dbReference>
<evidence type="ECO:0000313" key="5">
    <source>
        <dbReference type="Proteomes" id="UP000005240"/>
    </source>
</evidence>
<evidence type="ECO:0000256" key="2">
    <source>
        <dbReference type="SAM" id="MobiDB-lite"/>
    </source>
</evidence>
<feature type="compositionally biased region" description="Acidic residues" evidence="2">
    <location>
        <begin position="400"/>
        <end position="409"/>
    </location>
</feature>
<reference evidence="3" key="1">
    <citation type="submission" date="2009-11" db="EMBL/GenBank/DDBJ databases">
        <authorList>
            <consortium name="The Broad Institute Genome Sequencing Platform"/>
            <person name="Ward D."/>
            <person name="Feldgarden M."/>
            <person name="Earl A."/>
            <person name="Young S.K."/>
            <person name="Zeng Q."/>
            <person name="Koehrsen M."/>
            <person name="Alvarado L."/>
            <person name="Berlin A."/>
            <person name="Bochicchio J."/>
            <person name="Borenstein D."/>
            <person name="Chapman S.B."/>
            <person name="Chen Z."/>
            <person name="Engels R."/>
            <person name="Freedman E."/>
            <person name="Gellesch M."/>
            <person name="Goldberg J."/>
            <person name="Griggs A."/>
            <person name="Gujja S."/>
            <person name="Heilman E."/>
            <person name="Heiman D."/>
            <person name="Hepburn T."/>
            <person name="Howarth C."/>
            <person name="Jen D."/>
            <person name="Larson L."/>
            <person name="Lewis B."/>
            <person name="Mehta T."/>
            <person name="Park D."/>
            <person name="Pearson M."/>
            <person name="Roberts A."/>
            <person name="Saif S."/>
            <person name="Shea T."/>
            <person name="Shenoy N."/>
            <person name="Sisk P."/>
            <person name="Stolte C."/>
            <person name="Sykes S."/>
            <person name="Thomson T."/>
            <person name="Walk T."/>
            <person name="White J."/>
            <person name="Yandava C."/>
            <person name="Izard J."/>
            <person name="Baranova O.V."/>
            <person name="Blanton J.M."/>
            <person name="Tanner A.C."/>
            <person name="Dewhirst F.E."/>
            <person name="Haas B."/>
            <person name="Nusbaum C."/>
            <person name="Birren B."/>
        </authorList>
    </citation>
    <scope>NUCLEOTIDE SEQUENCE [LARGE SCALE GENOMIC DNA]</scope>
    <source>
        <strain evidence="3">1-1 BBBD Race 1</strain>
    </source>
</reference>
<dbReference type="VEuPathDB" id="FungiDB:PTTG_29397"/>
<dbReference type="EMBL" id="ADAS02000363">
    <property type="protein sequence ID" value="OAV87539.1"/>
    <property type="molecule type" value="Genomic_DNA"/>
</dbReference>
<dbReference type="AlphaFoldDB" id="A0A180G510"/>
<evidence type="ECO:0008006" key="6">
    <source>
        <dbReference type="Google" id="ProtNLM"/>
    </source>
</evidence>
<name>A0A180G510_PUCT1</name>
<dbReference type="STRING" id="630390.A0A180G510"/>
<dbReference type="CDD" id="cd00303">
    <property type="entry name" value="retropepsin_like"/>
    <property type="match status" value="1"/>
</dbReference>
<dbReference type="SUPFAM" id="SSF50630">
    <property type="entry name" value="Acid proteases"/>
    <property type="match status" value="1"/>
</dbReference>
<dbReference type="SUPFAM" id="SSF57756">
    <property type="entry name" value="Retrovirus zinc finger-like domains"/>
    <property type="match status" value="1"/>
</dbReference>
<reference evidence="4" key="4">
    <citation type="submission" date="2025-05" db="UniProtKB">
        <authorList>
            <consortium name="EnsemblFungi"/>
        </authorList>
    </citation>
    <scope>IDENTIFICATION</scope>
    <source>
        <strain evidence="4">isolate 1-1 / race 1 (BBBD)</strain>
    </source>
</reference>
<feature type="region of interest" description="Disordered" evidence="2">
    <location>
        <begin position="360"/>
        <end position="437"/>
    </location>
</feature>
<organism evidence="3">
    <name type="scientific">Puccinia triticina (isolate 1-1 / race 1 (BBBD))</name>
    <name type="common">Brown leaf rust fungus</name>
    <dbReference type="NCBI Taxonomy" id="630390"/>
    <lineage>
        <taxon>Eukaryota</taxon>
        <taxon>Fungi</taxon>
        <taxon>Dikarya</taxon>
        <taxon>Basidiomycota</taxon>
        <taxon>Pucciniomycotina</taxon>
        <taxon>Pucciniomycetes</taxon>
        <taxon>Pucciniales</taxon>
        <taxon>Pucciniaceae</taxon>
        <taxon>Puccinia</taxon>
    </lineage>
</organism>
<dbReference type="OrthoDB" id="5535068at2759"/>
<reference evidence="4 5" key="3">
    <citation type="journal article" date="2017" name="G3 (Bethesda)">
        <title>Comparative analysis highlights variable genome content of wheat rusts and divergence of the mating loci.</title>
        <authorList>
            <person name="Cuomo C.A."/>
            <person name="Bakkeren G."/>
            <person name="Khalil H.B."/>
            <person name="Panwar V."/>
            <person name="Joly D."/>
            <person name="Linning R."/>
            <person name="Sakthikumar S."/>
            <person name="Song X."/>
            <person name="Adiconis X."/>
            <person name="Fan L."/>
            <person name="Goldberg J.M."/>
            <person name="Levin J.Z."/>
            <person name="Young S."/>
            <person name="Zeng Q."/>
            <person name="Anikster Y."/>
            <person name="Bruce M."/>
            <person name="Wang M."/>
            <person name="Yin C."/>
            <person name="McCallum B."/>
            <person name="Szabo L.J."/>
            <person name="Hulbert S."/>
            <person name="Chen X."/>
            <person name="Fellers J.P."/>
        </authorList>
    </citation>
    <scope>NUCLEOTIDE SEQUENCE</scope>
    <source>
        <strain evidence="4">isolate 1-1 / race 1 (BBBD)</strain>
        <strain evidence="5">Isolate 1-1 / race 1 (BBBD)</strain>
    </source>
</reference>
<accession>A0A180G510</accession>
<reference evidence="3" key="2">
    <citation type="submission" date="2016-05" db="EMBL/GenBank/DDBJ databases">
        <title>Comparative analysis highlights variable genome content of wheat rusts and divergence of the mating loci.</title>
        <authorList>
            <person name="Cuomo C.A."/>
            <person name="Bakkeren G."/>
            <person name="Szabo L."/>
            <person name="Khalil H."/>
            <person name="Joly D."/>
            <person name="Goldberg J."/>
            <person name="Young S."/>
            <person name="Zeng Q."/>
            <person name="Fellers J."/>
        </authorList>
    </citation>
    <scope>NUCLEOTIDE SEQUENCE [LARGE SCALE GENOMIC DNA]</scope>
    <source>
        <strain evidence="3">1-1 BBBD Race 1</strain>
    </source>
</reference>
<dbReference type="Proteomes" id="UP000005240">
    <property type="component" value="Unassembled WGS sequence"/>
</dbReference>
<sequence length="691" mass="77323">MAKTASRSSNGQMVKIKLQDKSLGFDGSNVERFLADYWLAARLDGASETDMAQQVRFFIRTAEVKDVSFTATDVVETLDGFDPPNWTLLKEAMLSHWGKIDIACFTTRDLEDLVQGWKDRGGVKSVVDFQDFRKAWQPIQSYLLRKDHIDSVEEIKRLYYQSFFLGLQERIRDQLIKDKTMITTQDNRFKLPTFEILKKAVEEVMKSQTVLTFKSSRAEVPVPVNAFKQSNDVMLKMETDRCPKETPSQVRAPATVDEIKRMLQSFEQRLEQKFTAQARPSTPRGPMVCYYCHREGHGLGRCAELQKYKEAKLVEQRGGTSYSPKAATASSSEAEFRTMCGSLDPWQPPSISSQLFSGVYQSDPAKKKHEAPKPFKAPVVPPSTSRRPLRKASAPRVGSDTEEMDVEPELFERIPSAPPTEDALKDDPAAPAAPRTTPKVRFKRGVSKDHPNAVDGMLRKMFDLPVPNVTVAKLLAVAPLVAKGMKKWVSRRRVEVGPEDLKVASGTLAEDSEGEGRIDGMRLYSCPLGHMPCLVGDEESNALPLIDSGSQLNLISDSMAHKFNISPRVNFSLAVYGIGNQACELVGVAEDVPIRVGKTIVGTCHFWITRMDGPLIFGRPFLMDFNATLNFDNQVGERILLPDSTGRKIKVLLCSVDSGRWEREFPGHGRRAVLSHKGKARKDPLEGRHFL</sequence>
<proteinExistence type="predicted"/>
<evidence type="ECO:0000256" key="1">
    <source>
        <dbReference type="ARBA" id="ARBA00022664"/>
    </source>
</evidence>
<dbReference type="Gene3D" id="2.40.70.10">
    <property type="entry name" value="Acid Proteases"/>
    <property type="match status" value="1"/>
</dbReference>